<dbReference type="Proteomes" id="UP000240988">
    <property type="component" value="Unassembled WGS sequence"/>
</dbReference>
<dbReference type="AlphaFoldDB" id="A0A2U3NP84"/>
<feature type="non-terminal residue" evidence="1">
    <location>
        <position position="1"/>
    </location>
</feature>
<evidence type="ECO:0000313" key="1">
    <source>
        <dbReference type="EMBL" id="SPM33243.1"/>
    </source>
</evidence>
<accession>A0A2U3NP84</accession>
<keyword evidence="2" id="KW-1185">Reference proteome</keyword>
<organism evidence="1 2">
    <name type="scientific">Mycobacterium rhizamassiliense</name>
    <dbReference type="NCBI Taxonomy" id="1841860"/>
    <lineage>
        <taxon>Bacteria</taxon>
        <taxon>Bacillati</taxon>
        <taxon>Actinomycetota</taxon>
        <taxon>Actinomycetes</taxon>
        <taxon>Mycobacteriales</taxon>
        <taxon>Mycobacteriaceae</taxon>
        <taxon>Mycobacterium</taxon>
    </lineage>
</organism>
<evidence type="ECO:0000313" key="2">
    <source>
        <dbReference type="Proteomes" id="UP000240988"/>
    </source>
</evidence>
<gene>
    <name evidence="1" type="ORF">MRAB57_1047</name>
</gene>
<reference evidence="1 2" key="1">
    <citation type="submission" date="2017-01" db="EMBL/GenBank/DDBJ databases">
        <authorList>
            <consortium name="Urmite Genomes"/>
        </authorList>
    </citation>
    <scope>NUCLEOTIDE SEQUENCE [LARGE SCALE GENOMIC DNA]</scope>
    <source>
        <strain evidence="1 2">AB57</strain>
    </source>
</reference>
<protein>
    <submittedName>
        <fullName evidence="1">Uncharacterized protein</fullName>
    </submittedName>
</protein>
<proteinExistence type="predicted"/>
<sequence length="191" mass="21159">LRTRLLTFVIALGLALTGCGHDKTAGQQRIWGAFTERSFQTVAMKPGINVRVFNDVSLDAQDYIKYDKATGYLTLEPGTYRFNGWSLTSFGINLTPEQRAATFSAPGYAFVFNADEKKMEILGSISDPFYSLTSVLDGVIKVAKTTRYYLGHQNGDKVTGVIIEFFDPKITMPDGQPSTNHAFAQLVVERL</sequence>
<name>A0A2U3NP84_9MYCO</name>
<dbReference type="STRING" id="1841860.GCA_900157375_01048"/>
<dbReference type="EMBL" id="FUFA01000002">
    <property type="protein sequence ID" value="SPM33243.1"/>
    <property type="molecule type" value="Genomic_DNA"/>
</dbReference>